<proteinExistence type="predicted"/>
<geneLocation type="plasmid" evidence="2">
    <name>pAP13</name>
</geneLocation>
<reference evidence="2" key="1">
    <citation type="journal article" date="2013" name="Genome Announc.">
        <title>Complete Genome Sequence of pAP13, a Large Linear Plasmid of a Brevibacterium Strain Isolated from a Saline Lake at 4,200 Meters above Sea Level in Argentina.</title>
        <authorList>
            <person name="Dib J.R."/>
            <person name="Schuldes J."/>
            <person name="Thurmer A."/>
            <person name="Farias M.E."/>
            <person name="Daniel R."/>
            <person name="Meinhardt F."/>
        </authorList>
    </citation>
    <scope>NUCLEOTIDE SEQUENCE</scope>
    <source>
        <strain evidence="2">Ap13</strain>
        <plasmid evidence="2">pAP13</plasmid>
    </source>
</reference>
<sequence>MTSANIPDMALTVTAEQRLKELAQAVVERPWSFACQDALSNFLQEDLPCAREAAHRILAAEGIPAVTKTSRIDEVSCTRPASGGGTQGDVAPSGPASTVLHNEEGTSCSDC</sequence>
<accession>U5NZN2</accession>
<evidence type="ECO:0000313" key="2">
    <source>
        <dbReference type="EMBL" id="AGY35380.1"/>
    </source>
</evidence>
<protein>
    <submittedName>
        <fullName evidence="2">Uncharacterized protein</fullName>
    </submittedName>
</protein>
<name>U5NZN2_9MICO</name>
<gene>
    <name evidence="2" type="ORF">AP13_p00710</name>
</gene>
<keyword evidence="2" id="KW-0614">Plasmid</keyword>
<feature type="compositionally biased region" description="Polar residues" evidence="1">
    <location>
        <begin position="95"/>
        <end position="111"/>
    </location>
</feature>
<evidence type="ECO:0000256" key="1">
    <source>
        <dbReference type="SAM" id="MobiDB-lite"/>
    </source>
</evidence>
<organism evidence="2">
    <name type="scientific">Brevibacterium sp. Ap13</name>
    <dbReference type="NCBI Taxonomy" id="1406197"/>
    <lineage>
        <taxon>Bacteria</taxon>
        <taxon>Bacillati</taxon>
        <taxon>Actinomycetota</taxon>
        <taxon>Actinomycetes</taxon>
        <taxon>Micrococcales</taxon>
        <taxon>Brevibacteriaceae</taxon>
        <taxon>Brevibacterium</taxon>
    </lineage>
</organism>
<dbReference type="EMBL" id="KF577590">
    <property type="protein sequence ID" value="AGY35380.1"/>
    <property type="molecule type" value="Genomic_DNA"/>
</dbReference>
<dbReference type="AlphaFoldDB" id="U5NZN2"/>
<feature type="region of interest" description="Disordered" evidence="1">
    <location>
        <begin position="76"/>
        <end position="111"/>
    </location>
</feature>